<name>H2YPE8_CIOSA</name>
<dbReference type="Pfam" id="PF00023">
    <property type="entry name" value="Ank"/>
    <property type="match status" value="1"/>
</dbReference>
<dbReference type="PANTHER" id="PTHR24201:SF2">
    <property type="entry name" value="ANKYRIN REPEAT DOMAIN-CONTAINING PROTEIN 42"/>
    <property type="match status" value="1"/>
</dbReference>
<evidence type="ECO:0000256" key="2">
    <source>
        <dbReference type="ARBA" id="ARBA00023043"/>
    </source>
</evidence>
<dbReference type="InterPro" id="IPR002110">
    <property type="entry name" value="Ankyrin_rpt"/>
</dbReference>
<keyword evidence="1" id="KW-0677">Repeat</keyword>
<dbReference type="InterPro" id="IPR036770">
    <property type="entry name" value="Ankyrin_rpt-contain_sf"/>
</dbReference>
<protein>
    <submittedName>
        <fullName evidence="5">Uncharacterized protein</fullName>
    </submittedName>
</protein>
<feature type="repeat" description="ANK" evidence="3">
    <location>
        <begin position="173"/>
        <end position="205"/>
    </location>
</feature>
<feature type="compositionally biased region" description="Polar residues" evidence="4">
    <location>
        <begin position="465"/>
        <end position="474"/>
    </location>
</feature>
<dbReference type="Pfam" id="PF13637">
    <property type="entry name" value="Ank_4"/>
    <property type="match status" value="2"/>
</dbReference>
<feature type="compositionally biased region" description="Acidic residues" evidence="4">
    <location>
        <begin position="339"/>
        <end position="348"/>
    </location>
</feature>
<keyword evidence="2 3" id="KW-0040">ANK repeat</keyword>
<dbReference type="SMART" id="SM00248">
    <property type="entry name" value="ANK"/>
    <property type="match status" value="9"/>
</dbReference>
<feature type="compositionally biased region" description="Basic residues" evidence="4">
    <location>
        <begin position="477"/>
        <end position="486"/>
    </location>
</feature>
<dbReference type="InParanoid" id="H2YPE8"/>
<dbReference type="eggNOG" id="KOG4177">
    <property type="taxonomic scope" value="Eukaryota"/>
</dbReference>
<evidence type="ECO:0000256" key="3">
    <source>
        <dbReference type="PROSITE-ProRule" id="PRU00023"/>
    </source>
</evidence>
<feature type="region of interest" description="Disordered" evidence="4">
    <location>
        <begin position="465"/>
        <end position="497"/>
    </location>
</feature>
<evidence type="ECO:0000256" key="4">
    <source>
        <dbReference type="SAM" id="MobiDB-lite"/>
    </source>
</evidence>
<organism evidence="5 6">
    <name type="scientific">Ciona savignyi</name>
    <name type="common">Pacific transparent sea squirt</name>
    <dbReference type="NCBI Taxonomy" id="51511"/>
    <lineage>
        <taxon>Eukaryota</taxon>
        <taxon>Metazoa</taxon>
        <taxon>Chordata</taxon>
        <taxon>Tunicata</taxon>
        <taxon>Ascidiacea</taxon>
        <taxon>Phlebobranchia</taxon>
        <taxon>Cionidae</taxon>
        <taxon>Ciona</taxon>
    </lineage>
</organism>
<dbReference type="AlphaFoldDB" id="H2YPE8"/>
<dbReference type="PROSITE" id="PS50297">
    <property type="entry name" value="ANK_REP_REGION"/>
    <property type="match status" value="4"/>
</dbReference>
<sequence>SKESRKVIYSSIHDAVRHGDVEQLELMVKNGAGINEVESGSHFTPTHCACYVGELECLHWLLWHGADTSDVTTRGWTPAHIAAIRGHGSCIQALVNNGANLSCKDDRGSSPLHICAAHGHSFTMQTLLRSGVDVGCANFNGWLPTHSAAFHGRLGCLQMLTKWGASPDDVDSSGNTAAHLAAQEGHLPCLKFLLSVASTPQHVTTIRNDQGETPKDLAQRFYKHNITDYLNDMENEHESERLEKGDNLAFPAHVAAYNGDLPMLRTLIEQGVINIDERDEKMSTPAHKAAGQGHIEVLQWLVEMGASMEIRNSSGESPCDVSRRFGQLACVRLLGGSNSDDDDGDDQDHEQNTTLSIAPGSALSEICLDLSSCNMHLCPKGRSLKKVEDLERLLEIAKSNYQQFGGELPEDRKKYKEENENKRVIEELESQLEYERVRKEDLEAQLDDYRAEALHLNLQIEELSNELSYEMNSSKPERKKKGKKKKDLSGGSFVKRS</sequence>
<feature type="region of interest" description="Disordered" evidence="4">
    <location>
        <begin position="336"/>
        <end position="355"/>
    </location>
</feature>
<dbReference type="PROSITE" id="PS50088">
    <property type="entry name" value="ANK_REPEAT"/>
    <property type="match status" value="6"/>
</dbReference>
<dbReference type="STRING" id="51511.ENSCSAVP00000007206"/>
<feature type="repeat" description="ANK" evidence="3">
    <location>
        <begin position="107"/>
        <end position="139"/>
    </location>
</feature>
<dbReference type="GeneTree" id="ENSGT00940000154216"/>
<keyword evidence="6" id="KW-1185">Reference proteome</keyword>
<feature type="repeat" description="ANK" evidence="3">
    <location>
        <begin position="74"/>
        <end position="106"/>
    </location>
</feature>
<feature type="repeat" description="ANK" evidence="3">
    <location>
        <begin position="10"/>
        <end position="39"/>
    </location>
</feature>
<dbReference type="Pfam" id="PF12796">
    <property type="entry name" value="Ank_2"/>
    <property type="match status" value="1"/>
</dbReference>
<accession>H2YPE8</accession>
<dbReference type="InterPro" id="IPR050776">
    <property type="entry name" value="Ank_Repeat/CDKN_Inhibitor"/>
</dbReference>
<proteinExistence type="predicted"/>
<feature type="repeat" description="ANK" evidence="3">
    <location>
        <begin position="140"/>
        <end position="172"/>
    </location>
</feature>
<evidence type="ECO:0000313" key="6">
    <source>
        <dbReference type="Proteomes" id="UP000007875"/>
    </source>
</evidence>
<reference evidence="5" key="2">
    <citation type="submission" date="2025-08" db="UniProtKB">
        <authorList>
            <consortium name="Ensembl"/>
        </authorList>
    </citation>
    <scope>IDENTIFICATION</scope>
</reference>
<dbReference type="Gene3D" id="1.25.40.20">
    <property type="entry name" value="Ankyrin repeat-containing domain"/>
    <property type="match status" value="3"/>
</dbReference>
<dbReference type="FunCoup" id="H2YPE8">
    <property type="interactions" value="14"/>
</dbReference>
<dbReference type="PANTHER" id="PTHR24201">
    <property type="entry name" value="ANK_REP_REGION DOMAIN-CONTAINING PROTEIN"/>
    <property type="match status" value="1"/>
</dbReference>
<reference evidence="5" key="3">
    <citation type="submission" date="2025-09" db="UniProtKB">
        <authorList>
            <consortium name="Ensembl"/>
        </authorList>
    </citation>
    <scope>IDENTIFICATION</scope>
</reference>
<dbReference type="OMA" id="LVKWGAR"/>
<evidence type="ECO:0000313" key="5">
    <source>
        <dbReference type="Ensembl" id="ENSCSAVP00000007206.1"/>
    </source>
</evidence>
<evidence type="ECO:0000256" key="1">
    <source>
        <dbReference type="ARBA" id="ARBA00022737"/>
    </source>
</evidence>
<dbReference type="SUPFAM" id="SSF48403">
    <property type="entry name" value="Ankyrin repeat"/>
    <property type="match status" value="1"/>
</dbReference>
<dbReference type="Ensembl" id="ENSCSAVT00000007299.1">
    <property type="protein sequence ID" value="ENSCSAVP00000007206.1"/>
    <property type="gene ID" value="ENSCSAVG00000004308.1"/>
</dbReference>
<feature type="repeat" description="ANK" evidence="3">
    <location>
        <begin position="281"/>
        <end position="313"/>
    </location>
</feature>
<reference evidence="6" key="1">
    <citation type="submission" date="2003-08" db="EMBL/GenBank/DDBJ databases">
        <authorList>
            <person name="Birren B."/>
            <person name="Nusbaum C."/>
            <person name="Abebe A."/>
            <person name="Abouelleil A."/>
            <person name="Adekoya E."/>
            <person name="Ait-zahra M."/>
            <person name="Allen N."/>
            <person name="Allen T."/>
            <person name="An P."/>
            <person name="Anderson M."/>
            <person name="Anderson S."/>
            <person name="Arachchi H."/>
            <person name="Armbruster J."/>
            <person name="Bachantsang P."/>
            <person name="Baldwin J."/>
            <person name="Barry A."/>
            <person name="Bayul T."/>
            <person name="Blitshsteyn B."/>
            <person name="Bloom T."/>
            <person name="Blye J."/>
            <person name="Boguslavskiy L."/>
            <person name="Borowsky M."/>
            <person name="Boukhgalter B."/>
            <person name="Brunache A."/>
            <person name="Butler J."/>
            <person name="Calixte N."/>
            <person name="Calvo S."/>
            <person name="Camarata J."/>
            <person name="Campo K."/>
            <person name="Chang J."/>
            <person name="Cheshatsang Y."/>
            <person name="Citroen M."/>
            <person name="Collymore A."/>
            <person name="Considine T."/>
            <person name="Cook A."/>
            <person name="Cooke P."/>
            <person name="Corum B."/>
            <person name="Cuomo C."/>
            <person name="David R."/>
            <person name="Dawoe T."/>
            <person name="Degray S."/>
            <person name="Dodge S."/>
            <person name="Dooley K."/>
            <person name="Dorje P."/>
            <person name="Dorjee K."/>
            <person name="Dorris L."/>
            <person name="Duffey N."/>
            <person name="Dupes A."/>
            <person name="Elkins T."/>
            <person name="Engels R."/>
            <person name="Erickson J."/>
            <person name="Farina A."/>
            <person name="Faro S."/>
            <person name="Ferreira P."/>
            <person name="Fischer H."/>
            <person name="Fitzgerald M."/>
            <person name="Foley K."/>
            <person name="Gage D."/>
            <person name="Galagan J."/>
            <person name="Gearin G."/>
            <person name="Gnerre S."/>
            <person name="Gnirke A."/>
            <person name="Goyette A."/>
            <person name="Graham J."/>
            <person name="Grandbois E."/>
            <person name="Gyaltsen K."/>
            <person name="Hafez N."/>
            <person name="Hagopian D."/>
            <person name="Hagos B."/>
            <person name="Hall J."/>
            <person name="Hatcher B."/>
            <person name="Heller A."/>
            <person name="Higgins H."/>
            <person name="Honan T."/>
            <person name="Horn A."/>
            <person name="Houde N."/>
            <person name="Hughes L."/>
            <person name="Hulme W."/>
            <person name="Husby E."/>
            <person name="Iliev I."/>
            <person name="Jaffe D."/>
            <person name="Jones C."/>
            <person name="Kamal M."/>
            <person name="Kamat A."/>
            <person name="Kamvysselis M."/>
            <person name="Karlsson E."/>
            <person name="Kells C."/>
            <person name="Kieu A."/>
            <person name="Kisner P."/>
            <person name="Kodira C."/>
            <person name="Kulbokas E."/>
            <person name="Labutti K."/>
            <person name="Lama D."/>
            <person name="Landers T."/>
            <person name="Leger J."/>
            <person name="Levine S."/>
            <person name="Lewis D."/>
            <person name="Lewis T."/>
            <person name="Lindblad-toh K."/>
            <person name="Liu X."/>
            <person name="Lokyitsang T."/>
            <person name="Lokyitsang Y."/>
            <person name="Lucien O."/>
            <person name="Lui A."/>
            <person name="Ma L.J."/>
            <person name="Mabbitt R."/>
            <person name="Macdonald J."/>
            <person name="Maclean C."/>
            <person name="Major J."/>
            <person name="Manning J."/>
            <person name="Marabella R."/>
            <person name="Maru K."/>
            <person name="Matthews C."/>
            <person name="Mauceli E."/>
            <person name="Mccarthy M."/>
            <person name="Mcdonough S."/>
            <person name="Mcghee T."/>
            <person name="Meldrim J."/>
            <person name="Meneus L."/>
            <person name="Mesirov J."/>
            <person name="Mihalev A."/>
            <person name="Mihova T."/>
            <person name="Mikkelsen T."/>
            <person name="Mlenga V."/>
            <person name="Moru K."/>
            <person name="Mozes J."/>
            <person name="Mulrain L."/>
            <person name="Munson G."/>
            <person name="Naylor J."/>
            <person name="Newes C."/>
            <person name="Nguyen C."/>
            <person name="Nguyen N."/>
            <person name="Nguyen T."/>
            <person name="Nicol R."/>
            <person name="Nielsen C."/>
            <person name="Nizzari M."/>
            <person name="Norbu C."/>
            <person name="Norbu N."/>
            <person name="O'donnell P."/>
            <person name="Okoawo O."/>
            <person name="O'leary S."/>
            <person name="Omotosho B."/>
            <person name="O'neill K."/>
            <person name="Osman S."/>
            <person name="Parker S."/>
            <person name="Perrin D."/>
            <person name="Phunkhang P."/>
            <person name="Piqani B."/>
            <person name="Purcell S."/>
            <person name="Rachupka T."/>
            <person name="Ramasamy U."/>
            <person name="Rameau R."/>
            <person name="Ray V."/>
            <person name="Raymond C."/>
            <person name="Retta R."/>
            <person name="Richardson S."/>
            <person name="Rise C."/>
            <person name="Rodriguez J."/>
            <person name="Rogers J."/>
            <person name="Rogov P."/>
            <person name="Rutman M."/>
            <person name="Schupbach R."/>
            <person name="Seaman C."/>
            <person name="Settipalli S."/>
            <person name="Sharpe T."/>
            <person name="Sheridan J."/>
            <person name="Sherpa N."/>
            <person name="Shi J."/>
            <person name="Smirnov S."/>
            <person name="Smith C."/>
            <person name="Sougnez C."/>
            <person name="Spencer B."/>
            <person name="Stalker J."/>
            <person name="Stange-thomann N."/>
            <person name="Stavropoulos S."/>
            <person name="Stetson K."/>
            <person name="Stone C."/>
            <person name="Stone S."/>
            <person name="Stubbs M."/>
            <person name="Talamas J."/>
            <person name="Tchuinga P."/>
            <person name="Tenzing P."/>
            <person name="Tesfaye S."/>
            <person name="Theodore J."/>
            <person name="Thoulutsang Y."/>
            <person name="Topham K."/>
            <person name="Towey S."/>
            <person name="Tsamla T."/>
            <person name="Tsomo N."/>
            <person name="Vallee D."/>
            <person name="Vassiliev H."/>
            <person name="Venkataraman V."/>
            <person name="Vinson J."/>
            <person name="Vo A."/>
            <person name="Wade C."/>
            <person name="Wang S."/>
            <person name="Wangchuk T."/>
            <person name="Wangdi T."/>
            <person name="Whittaker C."/>
            <person name="Wilkinson J."/>
            <person name="Wu Y."/>
            <person name="Wyman D."/>
            <person name="Yadav S."/>
            <person name="Yang S."/>
            <person name="Yang X."/>
            <person name="Yeager S."/>
            <person name="Yee E."/>
            <person name="Young G."/>
            <person name="Zainoun J."/>
            <person name="Zembeck L."/>
            <person name="Zimmer A."/>
            <person name="Zody M."/>
            <person name="Lander E."/>
        </authorList>
    </citation>
    <scope>NUCLEOTIDE SEQUENCE [LARGE SCALE GENOMIC DNA]</scope>
</reference>
<dbReference type="Proteomes" id="UP000007875">
    <property type="component" value="Unassembled WGS sequence"/>
</dbReference>